<organism evidence="16 17">
    <name type="scientific">Pseudaquabacterium pictum</name>
    <dbReference type="NCBI Taxonomy" id="2315236"/>
    <lineage>
        <taxon>Bacteria</taxon>
        <taxon>Pseudomonadati</taxon>
        <taxon>Pseudomonadota</taxon>
        <taxon>Betaproteobacteria</taxon>
        <taxon>Burkholderiales</taxon>
        <taxon>Sphaerotilaceae</taxon>
        <taxon>Pseudaquabacterium</taxon>
    </lineage>
</organism>
<comment type="catalytic activity">
    <reaction evidence="1">
        <text>ATP + protein L-histidine = ADP + protein N-phospho-L-histidine.</text>
        <dbReference type="EC" id="2.7.13.3"/>
    </reaction>
</comment>
<evidence type="ECO:0000256" key="14">
    <source>
        <dbReference type="ARBA" id="ARBA00023136"/>
    </source>
</evidence>
<evidence type="ECO:0000256" key="1">
    <source>
        <dbReference type="ARBA" id="ARBA00000085"/>
    </source>
</evidence>
<evidence type="ECO:0000313" key="17">
    <source>
        <dbReference type="Proteomes" id="UP000301751"/>
    </source>
</evidence>
<keyword evidence="9" id="KW-0547">Nucleotide-binding</keyword>
<proteinExistence type="predicted"/>
<dbReference type="FunFam" id="3.30.565.10:FF:000006">
    <property type="entry name" value="Sensor histidine kinase WalK"/>
    <property type="match status" value="1"/>
</dbReference>
<dbReference type="InterPro" id="IPR035965">
    <property type="entry name" value="PAS-like_dom_sf"/>
</dbReference>
<evidence type="ECO:0000313" key="16">
    <source>
        <dbReference type="EMBL" id="GCL63379.1"/>
    </source>
</evidence>
<dbReference type="InterPro" id="IPR003594">
    <property type="entry name" value="HATPase_dom"/>
</dbReference>
<keyword evidence="17" id="KW-1185">Reference proteome</keyword>
<dbReference type="GO" id="GO:0004721">
    <property type="term" value="F:phosphoprotein phosphatase activity"/>
    <property type="evidence" value="ECO:0007669"/>
    <property type="project" value="InterPro"/>
</dbReference>
<dbReference type="NCBIfam" id="TIGR02966">
    <property type="entry name" value="phoR_proteo"/>
    <property type="match status" value="1"/>
</dbReference>
<accession>A0A480AP16</accession>
<keyword evidence="11" id="KW-0067">ATP-binding</keyword>
<dbReference type="PRINTS" id="PR00344">
    <property type="entry name" value="BCTRLSENSOR"/>
</dbReference>
<dbReference type="InterPro" id="IPR004358">
    <property type="entry name" value="Sig_transdc_His_kin-like_C"/>
</dbReference>
<dbReference type="Pfam" id="PF11808">
    <property type="entry name" value="PhoR"/>
    <property type="match status" value="1"/>
</dbReference>
<evidence type="ECO:0000256" key="6">
    <source>
        <dbReference type="ARBA" id="ARBA00022553"/>
    </source>
</evidence>
<dbReference type="Gene3D" id="3.30.565.10">
    <property type="entry name" value="Histidine kinase-like ATPase, C-terminal domain"/>
    <property type="match status" value="1"/>
</dbReference>
<dbReference type="GO" id="GO:0005886">
    <property type="term" value="C:plasma membrane"/>
    <property type="evidence" value="ECO:0007669"/>
    <property type="project" value="UniProtKB-SubCell"/>
</dbReference>
<dbReference type="SUPFAM" id="SSF47384">
    <property type="entry name" value="Homodimeric domain of signal transducing histidine kinase"/>
    <property type="match status" value="1"/>
</dbReference>
<dbReference type="Pfam" id="PF00512">
    <property type="entry name" value="HisKA"/>
    <property type="match status" value="1"/>
</dbReference>
<dbReference type="FunFam" id="1.10.287.130:FF:000001">
    <property type="entry name" value="Two-component sensor histidine kinase"/>
    <property type="match status" value="1"/>
</dbReference>
<name>A0A480AP16_9BURK</name>
<keyword evidence="13" id="KW-0902">Two-component regulatory system</keyword>
<dbReference type="EMBL" id="BJCL01000005">
    <property type="protein sequence ID" value="GCL63379.1"/>
    <property type="molecule type" value="Genomic_DNA"/>
</dbReference>
<evidence type="ECO:0000256" key="10">
    <source>
        <dbReference type="ARBA" id="ARBA00022777"/>
    </source>
</evidence>
<evidence type="ECO:0000256" key="9">
    <source>
        <dbReference type="ARBA" id="ARBA00022741"/>
    </source>
</evidence>
<keyword evidence="7" id="KW-0808">Transferase</keyword>
<dbReference type="SUPFAM" id="SSF55874">
    <property type="entry name" value="ATPase domain of HSP90 chaperone/DNA topoisomerase II/histidine kinase"/>
    <property type="match status" value="1"/>
</dbReference>
<dbReference type="EC" id="2.7.13.3" evidence="3"/>
<keyword evidence="14" id="KW-0472">Membrane</keyword>
<dbReference type="Gene3D" id="3.30.450.20">
    <property type="entry name" value="PAS domain"/>
    <property type="match status" value="1"/>
</dbReference>
<sequence>MAWFLPRLLASFLALTLGGALGVLAGALLRSPAIGAVVGAGSAVGMVVLRDALHAGRLMRWLRDGQNGDAPRDAGLWGELGYRIERALRQREQALAVEHQRLAEFLSAIEASPNGVLLLDADDHIAWCSAVAADHLDLDAQRDLRQPVTNLVRMPAFVAYLQDGAWREPITLAAPGGRGTLQVVVRGYGDRQKLVITQDVTERLRAESMRRDFVANVSHEIRTPLTVLAGFVETMASLPLSGAERGRVITLMQQQTDRMQVLVADLLQLAQLEGSPRPPADRWTPLGPLLQRAADDARRLSAGRHLVAVDAPEGIDLAGLDTELLSAVANLATNAVRYTPAEGQIHIGWRQRPDGQGEIEVRDTGIGIAREHLPRLTERFYRVDGSRSRDTGGTGLGLSIVKHVVQRHGGSLEIDSEPGKGSRFRLLLPAGRVRQAAAVPQTGETAGTA</sequence>
<evidence type="ECO:0000256" key="11">
    <source>
        <dbReference type="ARBA" id="ARBA00022840"/>
    </source>
</evidence>
<keyword evidence="4" id="KW-0813">Transport</keyword>
<gene>
    <name evidence="16" type="primary">phoR</name>
    <name evidence="16" type="ORF">AQPW35_24600</name>
</gene>
<dbReference type="GO" id="GO:0005524">
    <property type="term" value="F:ATP binding"/>
    <property type="evidence" value="ECO:0007669"/>
    <property type="project" value="UniProtKB-KW"/>
</dbReference>
<dbReference type="Pfam" id="PF02518">
    <property type="entry name" value="HATPase_c"/>
    <property type="match status" value="1"/>
</dbReference>
<dbReference type="InterPro" id="IPR036890">
    <property type="entry name" value="HATPase_C_sf"/>
</dbReference>
<dbReference type="AlphaFoldDB" id="A0A480AP16"/>
<evidence type="ECO:0000259" key="15">
    <source>
        <dbReference type="PROSITE" id="PS50109"/>
    </source>
</evidence>
<keyword evidence="10 16" id="KW-0418">Kinase</keyword>
<comment type="subcellular location">
    <subcellularLocation>
        <location evidence="2">Cell inner membrane</location>
        <topology evidence="2">Multi-pass membrane protein</topology>
    </subcellularLocation>
</comment>
<evidence type="ECO:0000256" key="5">
    <source>
        <dbReference type="ARBA" id="ARBA00022475"/>
    </source>
</evidence>
<keyword evidence="12" id="KW-1133">Transmembrane helix</keyword>
<dbReference type="RefSeq" id="WP_137733113.1">
    <property type="nucleotide sequence ID" value="NZ_BJCL01000005.1"/>
</dbReference>
<dbReference type="PANTHER" id="PTHR45453:SF1">
    <property type="entry name" value="PHOSPHATE REGULON SENSOR PROTEIN PHOR"/>
    <property type="match status" value="1"/>
</dbReference>
<evidence type="ECO:0000256" key="13">
    <source>
        <dbReference type="ARBA" id="ARBA00023012"/>
    </source>
</evidence>
<dbReference type="SMART" id="SM00387">
    <property type="entry name" value="HATPase_c"/>
    <property type="match status" value="1"/>
</dbReference>
<dbReference type="InterPro" id="IPR021766">
    <property type="entry name" value="PhoR_N"/>
</dbReference>
<dbReference type="InterPro" id="IPR005467">
    <property type="entry name" value="His_kinase_dom"/>
</dbReference>
<feature type="domain" description="Histidine kinase" evidence="15">
    <location>
        <begin position="216"/>
        <end position="432"/>
    </location>
</feature>
<evidence type="ECO:0000256" key="3">
    <source>
        <dbReference type="ARBA" id="ARBA00012438"/>
    </source>
</evidence>
<keyword evidence="6" id="KW-0597">Phosphoprotein</keyword>
<dbReference type="OrthoDB" id="9813151at2"/>
<dbReference type="Proteomes" id="UP000301751">
    <property type="component" value="Unassembled WGS sequence"/>
</dbReference>
<dbReference type="InterPro" id="IPR003661">
    <property type="entry name" value="HisK_dim/P_dom"/>
</dbReference>
<evidence type="ECO:0000256" key="2">
    <source>
        <dbReference type="ARBA" id="ARBA00004429"/>
    </source>
</evidence>
<dbReference type="Gene3D" id="1.10.287.130">
    <property type="match status" value="1"/>
</dbReference>
<dbReference type="InterPro" id="IPR036097">
    <property type="entry name" value="HisK_dim/P_sf"/>
</dbReference>
<keyword evidence="5" id="KW-1003">Cell membrane</keyword>
<keyword evidence="8" id="KW-0812">Transmembrane</keyword>
<comment type="caution">
    <text evidence="16">The sequence shown here is derived from an EMBL/GenBank/DDBJ whole genome shotgun (WGS) entry which is preliminary data.</text>
</comment>
<evidence type="ECO:0000256" key="4">
    <source>
        <dbReference type="ARBA" id="ARBA00022448"/>
    </source>
</evidence>
<dbReference type="InterPro" id="IPR050351">
    <property type="entry name" value="BphY/WalK/GraS-like"/>
</dbReference>
<evidence type="ECO:0000256" key="12">
    <source>
        <dbReference type="ARBA" id="ARBA00022989"/>
    </source>
</evidence>
<protein>
    <recommendedName>
        <fullName evidence="3">histidine kinase</fullName>
        <ecNumber evidence="3">2.7.13.3</ecNumber>
    </recommendedName>
</protein>
<dbReference type="CDD" id="cd00082">
    <property type="entry name" value="HisKA"/>
    <property type="match status" value="1"/>
</dbReference>
<dbReference type="InterPro" id="IPR014310">
    <property type="entry name" value="Sig_transdc_His_kinase_PhoR"/>
</dbReference>
<dbReference type="GO" id="GO:0016036">
    <property type="term" value="P:cellular response to phosphate starvation"/>
    <property type="evidence" value="ECO:0007669"/>
    <property type="project" value="TreeGrafter"/>
</dbReference>
<dbReference type="SUPFAM" id="SSF55785">
    <property type="entry name" value="PYP-like sensor domain (PAS domain)"/>
    <property type="match status" value="1"/>
</dbReference>
<dbReference type="PROSITE" id="PS50109">
    <property type="entry name" value="HIS_KIN"/>
    <property type="match status" value="1"/>
</dbReference>
<dbReference type="GO" id="GO:0000155">
    <property type="term" value="F:phosphorelay sensor kinase activity"/>
    <property type="evidence" value="ECO:0007669"/>
    <property type="project" value="InterPro"/>
</dbReference>
<dbReference type="PANTHER" id="PTHR45453">
    <property type="entry name" value="PHOSPHATE REGULON SENSOR PROTEIN PHOR"/>
    <property type="match status" value="1"/>
</dbReference>
<evidence type="ECO:0000256" key="7">
    <source>
        <dbReference type="ARBA" id="ARBA00022679"/>
    </source>
</evidence>
<dbReference type="SMART" id="SM00388">
    <property type="entry name" value="HisKA"/>
    <property type="match status" value="1"/>
</dbReference>
<reference evidence="17" key="1">
    <citation type="submission" date="2019-03" db="EMBL/GenBank/DDBJ databases">
        <title>Aquabacterium pictum sp.nov., the first bacteriochlorophyll a-containing freshwater bacterium in the genus Aquabacterium of the class Betaproteobacteria.</title>
        <authorList>
            <person name="Hirose S."/>
            <person name="Tank M."/>
            <person name="Hara E."/>
            <person name="Tamaki H."/>
            <person name="Takaichi S."/>
            <person name="Haruta S."/>
            <person name="Hanada S."/>
        </authorList>
    </citation>
    <scope>NUCLEOTIDE SEQUENCE [LARGE SCALE GENOMIC DNA]</scope>
    <source>
        <strain evidence="17">W35</strain>
    </source>
</reference>
<evidence type="ECO:0000256" key="8">
    <source>
        <dbReference type="ARBA" id="ARBA00022692"/>
    </source>
</evidence>